<sequence length="200" mass="22962">MWSTTLAVRADICNVVGFATQGGVWYDLGNRRGSKALPEEYNSVLLDWGVSYKDILGVSDWFIVERVLDRAKLGWDFAMKAVRMLSRFPGVEEDTENPTRLKLAGLIIMVCESARFDFIRDTFARLWNETGSTRLQTLQHIRETEKMVDYIRSWGYISRALLQREKDRSPWPKDPRLEAMGISGRESALRKLHLVFGSGI</sequence>
<dbReference type="InterPro" id="IPR036041">
    <property type="entry name" value="Ribosome-inact_prot_sf"/>
</dbReference>
<keyword evidence="3" id="KW-1185">Reference proteome</keyword>
<dbReference type="Proteomes" id="UP000095767">
    <property type="component" value="Unassembled WGS sequence"/>
</dbReference>
<keyword evidence="1" id="KW-0611">Plant defense</keyword>
<dbReference type="Pfam" id="PF00161">
    <property type="entry name" value="RIP"/>
    <property type="match status" value="1"/>
</dbReference>
<keyword evidence="1" id="KW-0378">Hydrolase</keyword>
<dbReference type="GO" id="GO:0006952">
    <property type="term" value="P:defense response"/>
    <property type="evidence" value="ECO:0007669"/>
    <property type="project" value="UniProtKB-KW"/>
</dbReference>
<keyword evidence="1" id="KW-0652">Protein synthesis inhibitor</keyword>
<evidence type="ECO:0000256" key="1">
    <source>
        <dbReference type="RuleBase" id="RU004915"/>
    </source>
</evidence>
<proteinExistence type="inferred from homology"/>
<comment type="catalytic activity">
    <reaction evidence="1">
        <text>Endohydrolysis of the N-glycosidic bond at one specific adenosine on the 28S rRNA.</text>
        <dbReference type="EC" id="3.2.2.22"/>
    </reaction>
</comment>
<dbReference type="SUPFAM" id="SSF56371">
    <property type="entry name" value="Ribosome inactivating proteins (RIP)"/>
    <property type="match status" value="1"/>
</dbReference>
<dbReference type="OrthoDB" id="694753at2759"/>
<protein>
    <recommendedName>
        <fullName evidence="1">rRNA N-glycosylase</fullName>
        <ecNumber evidence="1">3.2.2.22</ecNumber>
    </recommendedName>
</protein>
<dbReference type="STRING" id="888268.A0A1E5WFS3"/>
<comment type="caution">
    <text evidence="2">The sequence shown here is derived from an EMBL/GenBank/DDBJ whole genome shotgun (WGS) entry which is preliminary data.</text>
</comment>
<comment type="similarity">
    <text evidence="1">Belongs to the ribosome-inactivating protein family.</text>
</comment>
<dbReference type="InterPro" id="IPR016138">
    <property type="entry name" value="Ribosome_inactivat_prot_sub1"/>
</dbReference>
<dbReference type="GO" id="GO:0017148">
    <property type="term" value="P:negative regulation of translation"/>
    <property type="evidence" value="ECO:0007669"/>
    <property type="project" value="UniProtKB-KW"/>
</dbReference>
<dbReference type="Gene3D" id="3.40.420.10">
    <property type="entry name" value="Ricin (A subunit), domain 1"/>
    <property type="match status" value="1"/>
</dbReference>
<dbReference type="AlphaFoldDB" id="A0A1E5WFS3"/>
<dbReference type="GO" id="GO:0090729">
    <property type="term" value="F:toxin activity"/>
    <property type="evidence" value="ECO:0007669"/>
    <property type="project" value="UniProtKB-KW"/>
</dbReference>
<dbReference type="PANTHER" id="PTHR33453">
    <property type="match status" value="1"/>
</dbReference>
<reference evidence="2 3" key="1">
    <citation type="submission" date="2016-09" db="EMBL/GenBank/DDBJ databases">
        <title>The draft genome of Dichanthelium oligosanthes: A C3 panicoid grass species.</title>
        <authorList>
            <person name="Studer A.J."/>
            <person name="Schnable J.C."/>
            <person name="Brutnell T.P."/>
        </authorList>
    </citation>
    <scope>NUCLEOTIDE SEQUENCE [LARGE SCALE GENOMIC DNA]</scope>
    <source>
        <strain evidence="3">cv. Kellogg 1175</strain>
        <tissue evidence="2">Leaf</tissue>
    </source>
</reference>
<name>A0A1E5WFS3_9POAL</name>
<dbReference type="EMBL" id="LWDX02009773">
    <property type="protein sequence ID" value="OEL36243.1"/>
    <property type="molecule type" value="Genomic_DNA"/>
</dbReference>
<organism evidence="2 3">
    <name type="scientific">Dichanthelium oligosanthes</name>
    <dbReference type="NCBI Taxonomy" id="888268"/>
    <lineage>
        <taxon>Eukaryota</taxon>
        <taxon>Viridiplantae</taxon>
        <taxon>Streptophyta</taxon>
        <taxon>Embryophyta</taxon>
        <taxon>Tracheophyta</taxon>
        <taxon>Spermatophyta</taxon>
        <taxon>Magnoliopsida</taxon>
        <taxon>Liliopsida</taxon>
        <taxon>Poales</taxon>
        <taxon>Poaceae</taxon>
        <taxon>PACMAD clade</taxon>
        <taxon>Panicoideae</taxon>
        <taxon>Panicodae</taxon>
        <taxon>Paniceae</taxon>
        <taxon>Dichantheliinae</taxon>
        <taxon>Dichanthelium</taxon>
    </lineage>
</organism>
<keyword evidence="1" id="KW-0800">Toxin</keyword>
<evidence type="ECO:0000313" key="3">
    <source>
        <dbReference type="Proteomes" id="UP000095767"/>
    </source>
</evidence>
<dbReference type="PANTHER" id="PTHR33453:SF37">
    <property type="entry name" value="RRNA N-GLYCOSYLASE"/>
    <property type="match status" value="1"/>
</dbReference>
<dbReference type="GO" id="GO:0030598">
    <property type="term" value="F:rRNA N-glycosylase activity"/>
    <property type="evidence" value="ECO:0007669"/>
    <property type="project" value="UniProtKB-EC"/>
</dbReference>
<gene>
    <name evidence="2" type="ORF">BAE44_0002739</name>
</gene>
<accession>A0A1E5WFS3</accession>
<dbReference type="InterPro" id="IPR001574">
    <property type="entry name" value="Ribosome_inactivat_prot"/>
</dbReference>
<dbReference type="EC" id="3.2.2.22" evidence="1"/>
<evidence type="ECO:0000313" key="2">
    <source>
        <dbReference type="EMBL" id="OEL36243.1"/>
    </source>
</evidence>